<dbReference type="Proteomes" id="UP000037594">
    <property type="component" value="Unassembled WGS sequence"/>
</dbReference>
<comment type="caution">
    <text evidence="2">The sequence shown here is derived from an EMBL/GenBank/DDBJ whole genome shotgun (WGS) entry which is preliminary data.</text>
</comment>
<feature type="transmembrane region" description="Helical" evidence="1">
    <location>
        <begin position="89"/>
        <end position="111"/>
    </location>
</feature>
<feature type="transmembrane region" description="Helical" evidence="1">
    <location>
        <begin position="147"/>
        <end position="169"/>
    </location>
</feature>
<reference evidence="2 3" key="1">
    <citation type="submission" date="2015-06" db="EMBL/GenBank/DDBJ databases">
        <title>Genome sequence of Mycobacterium conceptionense strain MLE.</title>
        <authorList>
            <person name="Greninger A.L."/>
            <person name="Cunningham G."/>
            <person name="Chiu C.Y."/>
            <person name="Miller S."/>
        </authorList>
    </citation>
    <scope>NUCLEOTIDE SEQUENCE [LARGE SCALE GENOMIC DNA]</scope>
    <source>
        <strain evidence="2 3">MLE</strain>
    </source>
</reference>
<feature type="transmembrane region" description="Helical" evidence="1">
    <location>
        <begin position="330"/>
        <end position="350"/>
    </location>
</feature>
<keyword evidence="1" id="KW-0472">Membrane</keyword>
<dbReference type="PATRIC" id="fig|451644.5.peg.2210"/>
<keyword evidence="1" id="KW-0812">Transmembrane</keyword>
<dbReference type="AlphaFoldDB" id="A0A0J8UDQ2"/>
<feature type="transmembrane region" description="Helical" evidence="1">
    <location>
        <begin position="175"/>
        <end position="197"/>
    </location>
</feature>
<proteinExistence type="predicted"/>
<keyword evidence="1" id="KW-1133">Transmembrane helix</keyword>
<gene>
    <name evidence="2" type="ORF">ACT17_10755</name>
</gene>
<feature type="transmembrane region" description="Helical" evidence="1">
    <location>
        <begin position="254"/>
        <end position="276"/>
    </location>
</feature>
<accession>A0A0J8UDQ2</accession>
<dbReference type="OrthoDB" id="8229713at2"/>
<feature type="transmembrane region" description="Helical" evidence="1">
    <location>
        <begin position="51"/>
        <end position="77"/>
    </location>
</feature>
<evidence type="ECO:0000313" key="2">
    <source>
        <dbReference type="EMBL" id="KMV18475.1"/>
    </source>
</evidence>
<name>A0A0J8UDQ2_9MYCO</name>
<organism evidence="2 3">
    <name type="scientific">Mycolicibacterium conceptionense</name>
    <dbReference type="NCBI Taxonomy" id="451644"/>
    <lineage>
        <taxon>Bacteria</taxon>
        <taxon>Bacillati</taxon>
        <taxon>Actinomycetota</taxon>
        <taxon>Actinomycetes</taxon>
        <taxon>Mycobacteriales</taxon>
        <taxon>Mycobacteriaceae</taxon>
        <taxon>Mycolicibacterium</taxon>
    </lineage>
</organism>
<evidence type="ECO:0000256" key="1">
    <source>
        <dbReference type="SAM" id="Phobius"/>
    </source>
</evidence>
<dbReference type="EMBL" id="LFOD01000007">
    <property type="protein sequence ID" value="KMV18475.1"/>
    <property type="molecule type" value="Genomic_DNA"/>
</dbReference>
<dbReference type="RefSeq" id="WP_019345546.1">
    <property type="nucleotide sequence ID" value="NZ_AGSZ01000285.1"/>
</dbReference>
<sequence>MVRTPMPSTQSASRARSTGAITTADQVLSSASNALMVFAVAQVSPAEQFGIVALLVTVATTWIGFNRGALGTALLLTSNMHRREISAEGGYATSWSLLTSAIAGAVLLVLSGVFGQIWIGVAFAVSLVAVLAQDVLRFVAIAQGRPLAAAVCDGFWVVWILAVYLINLITSGMSAVITVYLWGAGGLISAAVLMRVLQTRPRGHRLVGWWRTYDRARLRFGIVYALNQVGATLVTLTVTVVVSGTAAAGLRGAATLFGPIAMLVSALPLVFVPHVRRSASSIGEQWRVLVKTSIATSGLTVVAGLCLTLIPGRLGSAILGDTWTYASALVIYLGIECAAMCWMVSVYSFFQARGMSRTVLQVKLFQISLQLGLCLCAGVAVGTAVAIAISLAVAGVLAALVGVVLARRVVWHGATEAPPADPDAAAQLHKPLEKNGFAWPTVDVLEAEMGGRRSDE</sequence>
<feature type="transmembrane region" description="Helical" evidence="1">
    <location>
        <begin position="288"/>
        <end position="310"/>
    </location>
</feature>
<protein>
    <submittedName>
        <fullName evidence="2">Uncharacterized protein</fullName>
    </submittedName>
</protein>
<feature type="transmembrane region" description="Helical" evidence="1">
    <location>
        <begin position="387"/>
        <end position="406"/>
    </location>
</feature>
<feature type="transmembrane region" description="Helical" evidence="1">
    <location>
        <begin position="117"/>
        <end position="140"/>
    </location>
</feature>
<evidence type="ECO:0000313" key="3">
    <source>
        <dbReference type="Proteomes" id="UP000037594"/>
    </source>
</evidence>
<feature type="transmembrane region" description="Helical" evidence="1">
    <location>
        <begin position="362"/>
        <end position="381"/>
    </location>
</feature>
<feature type="transmembrane region" description="Helical" evidence="1">
    <location>
        <begin position="218"/>
        <end position="242"/>
    </location>
</feature>